<dbReference type="PROSITE" id="PS50090">
    <property type="entry name" value="MYB_LIKE"/>
    <property type="match status" value="1"/>
</dbReference>
<dbReference type="PANTHER" id="PTHR12374">
    <property type="entry name" value="TRANSCRIPTIONAL ADAPTOR 2 ADA2 -RELATED"/>
    <property type="match status" value="1"/>
</dbReference>
<dbReference type="PROSITE" id="PS51293">
    <property type="entry name" value="SANT"/>
    <property type="match status" value="1"/>
</dbReference>
<feature type="region of interest" description="Disordered" evidence="1">
    <location>
        <begin position="449"/>
        <end position="518"/>
    </location>
</feature>
<dbReference type="InterPro" id="IPR001005">
    <property type="entry name" value="SANT/Myb"/>
</dbReference>
<dbReference type="InterPro" id="IPR036388">
    <property type="entry name" value="WH-like_DNA-bd_sf"/>
</dbReference>
<evidence type="ECO:0000259" key="2">
    <source>
        <dbReference type="PROSITE" id="PS50090"/>
    </source>
</evidence>
<organism evidence="4 5">
    <name type="scientific">Tritrichomonas musculus</name>
    <dbReference type="NCBI Taxonomy" id="1915356"/>
    <lineage>
        <taxon>Eukaryota</taxon>
        <taxon>Metamonada</taxon>
        <taxon>Parabasalia</taxon>
        <taxon>Tritrichomonadida</taxon>
        <taxon>Tritrichomonadidae</taxon>
        <taxon>Tritrichomonas</taxon>
    </lineage>
</organism>
<evidence type="ECO:0000313" key="4">
    <source>
        <dbReference type="EMBL" id="KAK8894884.1"/>
    </source>
</evidence>
<feature type="compositionally biased region" description="Low complexity" evidence="1">
    <location>
        <begin position="485"/>
        <end position="497"/>
    </location>
</feature>
<keyword evidence="5" id="KW-1185">Reference proteome</keyword>
<dbReference type="InterPro" id="IPR009057">
    <property type="entry name" value="Homeodomain-like_sf"/>
</dbReference>
<feature type="domain" description="Myb-like" evidence="2">
    <location>
        <begin position="78"/>
        <end position="129"/>
    </location>
</feature>
<dbReference type="Gene3D" id="1.10.10.60">
    <property type="entry name" value="Homeodomain-like"/>
    <property type="match status" value="1"/>
</dbReference>
<dbReference type="SMART" id="SM00717">
    <property type="entry name" value="SANT"/>
    <property type="match status" value="1"/>
</dbReference>
<sequence>MSQKKKKDKSDDFLSETSNINDSTVRKCWTCDAPLYHCPYIKCIKCHEMEQCVQCFSTAATCEGHGTDHSFVLMDYCPEPLTREDWSTEEEALLLFGIQMCGVGNWHDISKVILTKDPREIEKHYYTTYIESDTAPYPPNEIQPPLIPDPPLPFDTTPRDSRPSIAHEYNLHLRGKEKATTPAEYAGWMPKRHEFDIEYMNEAEELISDITFNEKTETKQSLQFKIKQMLSYNKHLKERHKRTELALEWNLGDNQVLSLGGTTPEEIQIEQQLIMPMAQAIPKNEILKFTDALHEENRTKEEIKTLIEWRENGIMTLDEGFIYNKLKKLLNQKHVTDPEVRDWNELIQRAMKKPEFRASIEREILSNEENDFVMKENLSPIDFIKIKEFLMNEFEYRGRLTTKIIDEILEVPDPKIYKVFEFIKKSGMFITLNESRENLLRDLKSIKKSNTTQAEAKESNEKKIEKSEKSEKNENNKEIIKKSTSKSSKSKNTVPNKKAQKKEEEEDESETIFESSSE</sequence>
<dbReference type="Gene3D" id="1.10.10.10">
    <property type="entry name" value="Winged helix-like DNA-binding domain superfamily/Winged helix DNA-binding domain"/>
    <property type="match status" value="1"/>
</dbReference>
<comment type="caution">
    <text evidence="4">The sequence shown here is derived from an EMBL/GenBank/DDBJ whole genome shotgun (WGS) entry which is preliminary data.</text>
</comment>
<accession>A0ABR2KUU1</accession>
<evidence type="ECO:0000313" key="5">
    <source>
        <dbReference type="Proteomes" id="UP001470230"/>
    </source>
</evidence>
<protein>
    <submittedName>
        <fullName evidence="4">Transcriptional adapter 2-alpha</fullName>
    </submittedName>
</protein>
<gene>
    <name evidence="4" type="ORF">M9Y10_023324</name>
</gene>
<dbReference type="InterPro" id="IPR017884">
    <property type="entry name" value="SANT_dom"/>
</dbReference>
<dbReference type="InterPro" id="IPR055141">
    <property type="entry name" value="TADA2A_B-like_dom"/>
</dbReference>
<dbReference type="Pfam" id="PF22941">
    <property type="entry name" value="TADA2A-like_3rd"/>
    <property type="match status" value="1"/>
</dbReference>
<feature type="compositionally biased region" description="Basic and acidic residues" evidence="1">
    <location>
        <begin position="455"/>
        <end position="481"/>
    </location>
</feature>
<reference evidence="4 5" key="1">
    <citation type="submission" date="2024-04" db="EMBL/GenBank/DDBJ databases">
        <title>Tritrichomonas musculus Genome.</title>
        <authorList>
            <person name="Alves-Ferreira E."/>
            <person name="Grigg M."/>
            <person name="Lorenzi H."/>
            <person name="Galac M."/>
        </authorList>
    </citation>
    <scope>NUCLEOTIDE SEQUENCE [LARGE SCALE GENOMIC DNA]</scope>
    <source>
        <strain evidence="4 5">EAF2021</strain>
    </source>
</reference>
<feature type="compositionally biased region" description="Acidic residues" evidence="1">
    <location>
        <begin position="504"/>
        <end position="518"/>
    </location>
</feature>
<feature type="domain" description="SANT" evidence="3">
    <location>
        <begin position="81"/>
        <end position="133"/>
    </location>
</feature>
<dbReference type="EMBL" id="JAPFFF010000003">
    <property type="protein sequence ID" value="KAK8894884.1"/>
    <property type="molecule type" value="Genomic_DNA"/>
</dbReference>
<evidence type="ECO:0000256" key="1">
    <source>
        <dbReference type="SAM" id="MobiDB-lite"/>
    </source>
</evidence>
<dbReference type="Proteomes" id="UP001470230">
    <property type="component" value="Unassembled WGS sequence"/>
</dbReference>
<dbReference type="PANTHER" id="PTHR12374:SF20">
    <property type="entry name" value="TRANSCRIPTIONAL ADAPTER 2-ALPHA"/>
    <property type="match status" value="1"/>
</dbReference>
<proteinExistence type="predicted"/>
<dbReference type="CDD" id="cd00167">
    <property type="entry name" value="SANT"/>
    <property type="match status" value="1"/>
</dbReference>
<name>A0ABR2KUU1_9EUKA</name>
<dbReference type="Pfam" id="PF00249">
    <property type="entry name" value="Myb_DNA-binding"/>
    <property type="match status" value="1"/>
</dbReference>
<evidence type="ECO:0000259" key="3">
    <source>
        <dbReference type="PROSITE" id="PS51293"/>
    </source>
</evidence>
<dbReference type="SUPFAM" id="SSF46689">
    <property type="entry name" value="Homeodomain-like"/>
    <property type="match status" value="2"/>
</dbReference>